<proteinExistence type="predicted"/>
<name>A0AAV7F4Y6_ARIFI</name>
<dbReference type="PANTHER" id="PTHR35099:SF2">
    <property type="entry name" value="OS02G0182700 PROTEIN"/>
    <property type="match status" value="1"/>
</dbReference>
<sequence>MVEKKEEDELSLVLGAAEALMQISAGGSYGALLPAPPQAWGQHRPRSRQITLAGILRVKMEEAETGSSPKSTLLWTCATSPSDDGVDVCEARPTKRKAEEEPAAKEMPSTLPSTVPSTIPSTMPSTSTSTSLCRRVKKKKTLDELREEETALVSANVGLKGEIEKMQRFLADLRRTNESLKLKLHTREEEKRKKVEKAEKAEKAEKVIEPAREKGFLLPDLNEPFEHEMFCVAEQQQVVCGMS</sequence>
<evidence type="ECO:0000313" key="2">
    <source>
        <dbReference type="EMBL" id="KAG9456230.1"/>
    </source>
</evidence>
<feature type="compositionally biased region" description="Low complexity" evidence="1">
    <location>
        <begin position="105"/>
        <end position="131"/>
    </location>
</feature>
<comment type="caution">
    <text evidence="2">The sequence shown here is derived from an EMBL/GenBank/DDBJ whole genome shotgun (WGS) entry which is preliminary data.</text>
</comment>
<accession>A0AAV7F4Y6</accession>
<evidence type="ECO:0000256" key="1">
    <source>
        <dbReference type="SAM" id="MobiDB-lite"/>
    </source>
</evidence>
<organism evidence="2 3">
    <name type="scientific">Aristolochia fimbriata</name>
    <name type="common">White veined hardy Dutchman's pipe vine</name>
    <dbReference type="NCBI Taxonomy" id="158543"/>
    <lineage>
        <taxon>Eukaryota</taxon>
        <taxon>Viridiplantae</taxon>
        <taxon>Streptophyta</taxon>
        <taxon>Embryophyta</taxon>
        <taxon>Tracheophyta</taxon>
        <taxon>Spermatophyta</taxon>
        <taxon>Magnoliopsida</taxon>
        <taxon>Magnoliidae</taxon>
        <taxon>Piperales</taxon>
        <taxon>Aristolochiaceae</taxon>
        <taxon>Aristolochia</taxon>
    </lineage>
</organism>
<dbReference type="PANTHER" id="PTHR35099">
    <property type="entry name" value="OS02G0182700 PROTEIN"/>
    <property type="match status" value="1"/>
</dbReference>
<gene>
    <name evidence="2" type="ORF">H6P81_000738</name>
</gene>
<reference evidence="2 3" key="1">
    <citation type="submission" date="2021-07" db="EMBL/GenBank/DDBJ databases">
        <title>The Aristolochia fimbriata genome: insights into angiosperm evolution, floral development and chemical biosynthesis.</title>
        <authorList>
            <person name="Jiao Y."/>
        </authorList>
    </citation>
    <scope>NUCLEOTIDE SEQUENCE [LARGE SCALE GENOMIC DNA]</scope>
    <source>
        <strain evidence="2">IBCAS-2021</strain>
        <tissue evidence="2">Leaf</tissue>
    </source>
</reference>
<keyword evidence="3" id="KW-1185">Reference proteome</keyword>
<protein>
    <submittedName>
        <fullName evidence="2">Uncharacterized protein</fullName>
    </submittedName>
</protein>
<feature type="region of interest" description="Disordered" evidence="1">
    <location>
        <begin position="187"/>
        <end position="206"/>
    </location>
</feature>
<feature type="region of interest" description="Disordered" evidence="1">
    <location>
        <begin position="93"/>
        <end position="135"/>
    </location>
</feature>
<dbReference type="AlphaFoldDB" id="A0AAV7F4Y6"/>
<dbReference type="Proteomes" id="UP000825729">
    <property type="component" value="Unassembled WGS sequence"/>
</dbReference>
<feature type="compositionally biased region" description="Basic and acidic residues" evidence="1">
    <location>
        <begin position="93"/>
        <end position="104"/>
    </location>
</feature>
<dbReference type="EMBL" id="JAINDJ010000002">
    <property type="protein sequence ID" value="KAG9456230.1"/>
    <property type="molecule type" value="Genomic_DNA"/>
</dbReference>
<evidence type="ECO:0000313" key="3">
    <source>
        <dbReference type="Proteomes" id="UP000825729"/>
    </source>
</evidence>